<evidence type="ECO:0000313" key="10">
    <source>
        <dbReference type="EMBL" id="AKA75482.1"/>
    </source>
</evidence>
<evidence type="ECO:0000313" key="26">
    <source>
        <dbReference type="Proteomes" id="UP000275843"/>
    </source>
</evidence>
<dbReference type="Proteomes" id="UP000033106">
    <property type="component" value="Chromosome"/>
</dbReference>
<proteinExistence type="predicted"/>
<dbReference type="Proteomes" id="UP000282269">
    <property type="component" value="Chromosome"/>
</dbReference>
<evidence type="ECO:0000313" key="14">
    <source>
        <dbReference type="EMBL" id="AZF72532.1"/>
    </source>
</evidence>
<gene>
    <name evidence="11" type="ORF">SULA_0363</name>
    <name evidence="9" type="ORF">SULB_0365</name>
    <name evidence="10" type="ORF">SULC_0363</name>
    <name evidence="12" type="ORF">SULG_01855</name>
    <name evidence="13" type="ORF">SULH_01855</name>
    <name evidence="14" type="ORF">SULI_01855</name>
    <name evidence="15" type="ORF">SULM_01855</name>
    <name evidence="16" type="ORF">SULN_01855</name>
    <name evidence="17" type="ORF">SULO_01865</name>
    <name evidence="18" type="ORF">SULZ_01865</name>
</gene>
<comment type="subcellular location">
    <subcellularLocation>
        <location evidence="1">Cell membrane</location>
        <topology evidence="1">Multi-pass membrane protein</topology>
    </subcellularLocation>
</comment>
<feature type="transmembrane region" description="Helical" evidence="7">
    <location>
        <begin position="376"/>
        <end position="395"/>
    </location>
</feature>
<feature type="transmembrane region" description="Helical" evidence="7">
    <location>
        <begin position="216"/>
        <end position="235"/>
    </location>
</feature>
<keyword evidence="3" id="KW-1003">Cell membrane</keyword>
<dbReference type="EMBL" id="CP033241">
    <property type="protein sequence ID" value="AZF82977.1"/>
    <property type="molecule type" value="Genomic_DNA"/>
</dbReference>
<evidence type="ECO:0000313" key="15">
    <source>
        <dbReference type="EMBL" id="AZF75153.1"/>
    </source>
</evidence>
<dbReference type="Proteomes" id="UP000275843">
    <property type="component" value="Chromosome"/>
</dbReference>
<dbReference type="PANTHER" id="PTHR43045">
    <property type="entry name" value="SHIKIMATE TRANSPORTER"/>
    <property type="match status" value="1"/>
</dbReference>
<dbReference type="InterPro" id="IPR020846">
    <property type="entry name" value="MFS_dom"/>
</dbReference>
<dbReference type="PATRIC" id="fig|2287.6.peg.375"/>
<dbReference type="EMBL" id="CP033239">
    <property type="protein sequence ID" value="AZF77761.1"/>
    <property type="molecule type" value="Genomic_DNA"/>
</dbReference>
<dbReference type="EMBL" id="CP011056">
    <property type="protein sequence ID" value="AKA75482.1"/>
    <property type="molecule type" value="Genomic_DNA"/>
</dbReference>
<evidence type="ECO:0000256" key="2">
    <source>
        <dbReference type="ARBA" id="ARBA00022448"/>
    </source>
</evidence>
<dbReference type="RefSeq" id="WP_009992730.1">
    <property type="nucleotide sequence ID" value="NZ_CP011055.2"/>
</dbReference>
<dbReference type="KEGG" id="ssoa:SULA_0363"/>
<dbReference type="Proteomes" id="UP000273443">
    <property type="component" value="Chromosome"/>
</dbReference>
<evidence type="ECO:0000313" key="17">
    <source>
        <dbReference type="EMBL" id="AZF80369.1"/>
    </source>
</evidence>
<dbReference type="Proteomes" id="UP000033085">
    <property type="component" value="Chromosome"/>
</dbReference>
<evidence type="ECO:0000313" key="19">
    <source>
        <dbReference type="Proteomes" id="UP000033057"/>
    </source>
</evidence>
<dbReference type="InterPro" id="IPR011701">
    <property type="entry name" value="MFS"/>
</dbReference>
<dbReference type="InterPro" id="IPR036259">
    <property type="entry name" value="MFS_trans_sf"/>
</dbReference>
<dbReference type="Gene3D" id="1.20.1250.20">
    <property type="entry name" value="MFS general substrate transporter like domains"/>
    <property type="match status" value="2"/>
</dbReference>
<dbReference type="Proteomes" id="UP000033057">
    <property type="component" value="Chromosome"/>
</dbReference>
<evidence type="ECO:0000313" key="16">
    <source>
        <dbReference type="EMBL" id="AZF77761.1"/>
    </source>
</evidence>
<evidence type="ECO:0000313" key="13">
    <source>
        <dbReference type="EMBL" id="AZF69912.1"/>
    </source>
</evidence>
<dbReference type="InterPro" id="IPR005829">
    <property type="entry name" value="Sugar_transporter_CS"/>
</dbReference>
<evidence type="ECO:0000256" key="7">
    <source>
        <dbReference type="SAM" id="Phobius"/>
    </source>
</evidence>
<evidence type="ECO:0000256" key="4">
    <source>
        <dbReference type="ARBA" id="ARBA00022692"/>
    </source>
</evidence>
<dbReference type="EMBL" id="CP033236">
    <property type="protein sequence ID" value="AZF69912.1"/>
    <property type="molecule type" value="Genomic_DNA"/>
</dbReference>
<feature type="transmembrane region" description="Helical" evidence="7">
    <location>
        <begin position="175"/>
        <end position="195"/>
    </location>
</feature>
<evidence type="ECO:0000313" key="18">
    <source>
        <dbReference type="EMBL" id="AZF82977.1"/>
    </source>
</evidence>
<evidence type="ECO:0000256" key="6">
    <source>
        <dbReference type="ARBA" id="ARBA00023136"/>
    </source>
</evidence>
<feature type="transmembrane region" description="Helical" evidence="7">
    <location>
        <begin position="75"/>
        <end position="94"/>
    </location>
</feature>
<sequence length="405" mass="43893">MKAENWSNVVGGYISWVMDGYDLGAVVITATILGKLFYPGIGLLSAVLPIVFTVISRPLGGFVFGYVGDKYGRRVSLLISVLGYSLSIGLTSILPTYAQIGILAAVIISILRFIQGIFIGGDVAGSFTIVMESLNNYRGLFSGIMQSGVLVGFVGVDFLFTYLASVTGAQFISTYWRLIFAIGVIPAILAALIRFRMTEPSVWLKIKHSANPLKGLRELPQPFLVMVGFWLAIYAGPQLVPTLFGQVMKLPPSYYGPLVLYMNLIGIPSMLVAGVLSDYIGRRMMGIIGSIFAAIGSLTFYYFIQIHNINLLYLILLFGFLVNLPSSITPAFLSERFKTFTRALGVGTAYNGAYIIAGFAPIYVSILSNFMNPFNAATTVAVIGFIIAITGLIAGPETYKTSLEE</sequence>
<dbReference type="Proteomes" id="UP000278715">
    <property type="component" value="Chromosome"/>
</dbReference>
<dbReference type="EMBL" id="CP033240">
    <property type="protein sequence ID" value="AZF80369.1"/>
    <property type="molecule type" value="Genomic_DNA"/>
</dbReference>
<dbReference type="SUPFAM" id="SSF103473">
    <property type="entry name" value="MFS general substrate transporter"/>
    <property type="match status" value="1"/>
</dbReference>
<dbReference type="EMBL" id="CP033235">
    <property type="protein sequence ID" value="AZF67292.1"/>
    <property type="molecule type" value="Genomic_DNA"/>
</dbReference>
<dbReference type="PANTHER" id="PTHR43045:SF1">
    <property type="entry name" value="SHIKIMATE TRANSPORTER"/>
    <property type="match status" value="1"/>
</dbReference>
<evidence type="ECO:0000313" key="11">
    <source>
        <dbReference type="EMBL" id="AKA78175.1"/>
    </source>
</evidence>
<dbReference type="EMBL" id="CP033237">
    <property type="protein sequence ID" value="AZF72532.1"/>
    <property type="molecule type" value="Genomic_DNA"/>
</dbReference>
<keyword evidence="5 7" id="KW-1133">Transmembrane helix</keyword>
<dbReference type="GO" id="GO:0005886">
    <property type="term" value="C:plasma membrane"/>
    <property type="evidence" value="ECO:0007669"/>
    <property type="project" value="UniProtKB-SubCell"/>
</dbReference>
<dbReference type="PROSITE" id="PS00216">
    <property type="entry name" value="SUGAR_TRANSPORT_1"/>
    <property type="match status" value="1"/>
</dbReference>
<keyword evidence="4 7" id="KW-0812">Transmembrane</keyword>
<dbReference type="EMBL" id="CP033238">
    <property type="protein sequence ID" value="AZF75153.1"/>
    <property type="molecule type" value="Genomic_DNA"/>
</dbReference>
<protein>
    <submittedName>
        <fullName evidence="9">MFS transporter</fullName>
    </submittedName>
</protein>
<evidence type="ECO:0000256" key="1">
    <source>
        <dbReference type="ARBA" id="ARBA00004651"/>
    </source>
</evidence>
<dbReference type="AlphaFoldDB" id="A0A0E3K4X8"/>
<feature type="domain" description="Major facilitator superfamily (MFS) profile" evidence="8">
    <location>
        <begin position="8"/>
        <end position="399"/>
    </location>
</feature>
<dbReference type="KEGG" id="ssol:SULB_0365"/>
<evidence type="ECO:0000313" key="22">
    <source>
        <dbReference type="Proteomes" id="UP000267993"/>
    </source>
</evidence>
<evidence type="ECO:0000313" key="27">
    <source>
        <dbReference type="Proteomes" id="UP000278715"/>
    </source>
</evidence>
<evidence type="ECO:0000313" key="28">
    <source>
        <dbReference type="Proteomes" id="UP000282269"/>
    </source>
</evidence>
<keyword evidence="6 7" id="KW-0472">Membrane</keyword>
<dbReference type="Pfam" id="PF07690">
    <property type="entry name" value="MFS_1"/>
    <property type="match status" value="1"/>
</dbReference>
<name>A0A0E3K4X8_SACSO</name>
<feature type="transmembrane region" description="Helical" evidence="7">
    <location>
        <begin position="255"/>
        <end position="277"/>
    </location>
</feature>
<dbReference type="GeneID" id="44128287"/>
<dbReference type="GO" id="GO:0022857">
    <property type="term" value="F:transmembrane transporter activity"/>
    <property type="evidence" value="ECO:0007669"/>
    <property type="project" value="InterPro"/>
</dbReference>
<evidence type="ECO:0000256" key="3">
    <source>
        <dbReference type="ARBA" id="ARBA00022475"/>
    </source>
</evidence>
<dbReference type="EMBL" id="CP011057">
    <property type="protein sequence ID" value="AKA78175.1"/>
    <property type="molecule type" value="Genomic_DNA"/>
</dbReference>
<feature type="transmembrane region" description="Helical" evidence="7">
    <location>
        <begin position="284"/>
        <end position="304"/>
    </location>
</feature>
<evidence type="ECO:0000313" key="24">
    <source>
        <dbReference type="Proteomes" id="UP000273194"/>
    </source>
</evidence>
<dbReference type="PROSITE" id="PS50850">
    <property type="entry name" value="MFS"/>
    <property type="match status" value="1"/>
</dbReference>
<evidence type="ECO:0000313" key="20">
    <source>
        <dbReference type="Proteomes" id="UP000033085"/>
    </source>
</evidence>
<evidence type="ECO:0000259" key="8">
    <source>
        <dbReference type="PROSITE" id="PS50850"/>
    </source>
</evidence>
<reference evidence="22 23" key="2">
    <citation type="journal article" date="2018" name="Proc. Natl. Acad. Sci. U.S.A.">
        <title>Nonmutational mechanism of inheritance in the Archaeon Sulfolobus solfataricus.</title>
        <authorList>
            <person name="Payne S."/>
            <person name="McCarthy S."/>
            <person name="Johnson T."/>
            <person name="North E."/>
            <person name="Blum P."/>
        </authorList>
    </citation>
    <scope>NUCLEOTIDE SEQUENCE [LARGE SCALE GENOMIC DNA]</scope>
    <source>
        <strain evidence="13 22">SARC-H</strain>
        <strain evidence="14 26">SARC-I</strain>
        <strain evidence="16 27">SARC-N</strain>
        <strain evidence="17 28">SARC-O</strain>
        <strain evidence="18 23">SUL120</strain>
        <strain evidence="12 24">SULG</strain>
        <strain evidence="15 25">SULM</strain>
    </source>
</reference>
<evidence type="ECO:0000256" key="5">
    <source>
        <dbReference type="ARBA" id="ARBA00022989"/>
    </source>
</evidence>
<reference evidence="19 20" key="1">
    <citation type="journal article" date="2015" name="Genome Announc.">
        <title>Complete Genome Sequence of Sulfolobus solfataricus Strain 98/2 and Evolved Derivatives.</title>
        <authorList>
            <person name="McCarthy S."/>
            <person name="Gradnigo J."/>
            <person name="Johnson T."/>
            <person name="Payne S."/>
            <person name="Lipzen A."/>
            <person name="Martin J."/>
            <person name="Schackwitz W."/>
            <person name="Moriyama E."/>
            <person name="Blum P."/>
        </authorList>
    </citation>
    <scope>NUCLEOTIDE SEQUENCE [LARGE SCALE GENOMIC DNA]</scope>
    <source>
        <strain evidence="19">98/2 SULC</strain>
        <strain evidence="9">SARC-B</strain>
        <strain evidence="10">SARC-C</strain>
        <strain evidence="11 21">SULA</strain>
        <strain evidence="20">SULB</strain>
    </source>
</reference>
<dbReference type="Proteomes" id="UP000267993">
    <property type="component" value="Chromosome"/>
</dbReference>
<accession>A0A0E3K4X8</accession>
<feature type="transmembrane region" description="Helical" evidence="7">
    <location>
        <begin position="310"/>
        <end position="332"/>
    </location>
</feature>
<keyword evidence="2" id="KW-0813">Transport</keyword>
<evidence type="ECO:0000313" key="9">
    <source>
        <dbReference type="EMBL" id="AKA72783.1"/>
    </source>
</evidence>
<dbReference type="KEGG" id="ssof:SULC_0363"/>
<dbReference type="Proteomes" id="UP000269431">
    <property type="component" value="Chromosome"/>
</dbReference>
<reference evidence="9" key="3">
    <citation type="submission" date="2018-10" db="EMBL/GenBank/DDBJ databases">
        <authorList>
            <person name="McCarthy S."/>
            <person name="Gradnigo J."/>
            <person name="Johnson T."/>
            <person name="Payne S."/>
            <person name="Lipzen A."/>
            <person name="Schackwitz W."/>
            <person name="Martin J."/>
            <person name="Moriyama E."/>
            <person name="Blum P."/>
        </authorList>
    </citation>
    <scope>NUCLEOTIDE SEQUENCE</scope>
    <source>
        <strain evidence="9">SARC-B</strain>
        <strain evidence="10">SARC-C</strain>
        <strain evidence="11">SULA</strain>
    </source>
</reference>
<evidence type="ECO:0000313" key="23">
    <source>
        <dbReference type="Proteomes" id="UP000269431"/>
    </source>
</evidence>
<organism evidence="9 20">
    <name type="scientific">Saccharolobus solfataricus</name>
    <name type="common">Sulfolobus solfataricus</name>
    <dbReference type="NCBI Taxonomy" id="2287"/>
    <lineage>
        <taxon>Archaea</taxon>
        <taxon>Thermoproteota</taxon>
        <taxon>Thermoprotei</taxon>
        <taxon>Sulfolobales</taxon>
        <taxon>Sulfolobaceae</taxon>
        <taxon>Saccharolobus</taxon>
    </lineage>
</organism>
<feature type="transmembrane region" description="Helical" evidence="7">
    <location>
        <begin position="344"/>
        <end position="364"/>
    </location>
</feature>
<dbReference type="EMBL" id="CP011055">
    <property type="protein sequence ID" value="AKA72783.1"/>
    <property type="molecule type" value="Genomic_DNA"/>
</dbReference>
<evidence type="ECO:0000313" key="25">
    <source>
        <dbReference type="Proteomes" id="UP000273443"/>
    </source>
</evidence>
<dbReference type="Proteomes" id="UP000273194">
    <property type="component" value="Chromosome"/>
</dbReference>
<evidence type="ECO:0000313" key="21">
    <source>
        <dbReference type="Proteomes" id="UP000033106"/>
    </source>
</evidence>
<feature type="transmembrane region" description="Helical" evidence="7">
    <location>
        <begin position="140"/>
        <end position="163"/>
    </location>
</feature>
<feature type="transmembrane region" description="Helical" evidence="7">
    <location>
        <begin position="100"/>
        <end position="119"/>
    </location>
</feature>
<evidence type="ECO:0000313" key="12">
    <source>
        <dbReference type="EMBL" id="AZF67292.1"/>
    </source>
</evidence>